<dbReference type="InterPro" id="IPR009057">
    <property type="entry name" value="Homeodomain-like_sf"/>
</dbReference>
<proteinExistence type="predicted"/>
<evidence type="ECO:0000313" key="3">
    <source>
        <dbReference type="EMBL" id="QHT97975.1"/>
    </source>
</evidence>
<dbReference type="InterPro" id="IPR001005">
    <property type="entry name" value="SANT/Myb"/>
</dbReference>
<dbReference type="PROSITE" id="PS51294">
    <property type="entry name" value="HTH_MYB"/>
    <property type="match status" value="1"/>
</dbReference>
<dbReference type="Gene3D" id="1.10.10.60">
    <property type="entry name" value="Homeodomain-like"/>
    <property type="match status" value="1"/>
</dbReference>
<dbReference type="EMBL" id="MN740286">
    <property type="protein sequence ID" value="QHT97975.1"/>
    <property type="molecule type" value="Genomic_DNA"/>
</dbReference>
<feature type="domain" description="HTH myb-type" evidence="2">
    <location>
        <begin position="17"/>
        <end position="64"/>
    </location>
</feature>
<accession>A0A6C0IZV2</accession>
<protein>
    <submittedName>
        <fullName evidence="3">Uncharacterized protein</fullName>
    </submittedName>
</protein>
<dbReference type="SUPFAM" id="SSF46689">
    <property type="entry name" value="Homeodomain-like"/>
    <property type="match status" value="1"/>
</dbReference>
<reference evidence="3" key="1">
    <citation type="journal article" date="2020" name="Nature">
        <title>Giant virus diversity and host interactions through global metagenomics.</title>
        <authorList>
            <person name="Schulz F."/>
            <person name="Roux S."/>
            <person name="Paez-Espino D."/>
            <person name="Jungbluth S."/>
            <person name="Walsh D.A."/>
            <person name="Denef V.J."/>
            <person name="McMahon K.D."/>
            <person name="Konstantinidis K.T."/>
            <person name="Eloe-Fadrosh E.A."/>
            <person name="Kyrpides N.C."/>
            <person name="Woyke T."/>
        </authorList>
    </citation>
    <scope>NUCLEOTIDE SEQUENCE</scope>
    <source>
        <strain evidence="3">GVMAG-M-3300025626-8</strain>
    </source>
</reference>
<dbReference type="CDD" id="cd00167">
    <property type="entry name" value="SANT"/>
    <property type="match status" value="1"/>
</dbReference>
<evidence type="ECO:0000259" key="1">
    <source>
        <dbReference type="PROSITE" id="PS50090"/>
    </source>
</evidence>
<evidence type="ECO:0000259" key="2">
    <source>
        <dbReference type="PROSITE" id="PS51294"/>
    </source>
</evidence>
<dbReference type="InterPro" id="IPR017930">
    <property type="entry name" value="Myb_dom"/>
</dbReference>
<dbReference type="SMART" id="SM00717">
    <property type="entry name" value="SANT"/>
    <property type="match status" value="1"/>
</dbReference>
<dbReference type="PROSITE" id="PS50090">
    <property type="entry name" value="MYB_LIKE"/>
    <property type="match status" value="1"/>
</dbReference>
<organism evidence="3">
    <name type="scientific">viral metagenome</name>
    <dbReference type="NCBI Taxonomy" id="1070528"/>
    <lineage>
        <taxon>unclassified sequences</taxon>
        <taxon>metagenomes</taxon>
        <taxon>organismal metagenomes</taxon>
    </lineage>
</organism>
<dbReference type="Pfam" id="PF00249">
    <property type="entry name" value="Myb_DNA-binding"/>
    <property type="match status" value="1"/>
</dbReference>
<dbReference type="AlphaFoldDB" id="A0A6C0IZV2"/>
<feature type="domain" description="Myb-like" evidence="1">
    <location>
        <begin position="10"/>
        <end position="60"/>
    </location>
</feature>
<sequence>MTIKDDDDLQPADNCSSWRKREDEIILTYVEAPGLKWADIASLLPGRTVSSCRNRYMRMRKNLEKYGEIVDARKSGYRSNSIKPIKKKKMNKKSDDDTVLLNDPCDMLIHQIVLPSEDELFADILPAGDDEIFDLDDLVTTPFPERNYRSRQSTMTSGSSDRSEDELISVILMSASVLAGGSVE</sequence>
<name>A0A6C0IZV2_9ZZZZ</name>